<dbReference type="GO" id="GO:0016020">
    <property type="term" value="C:membrane"/>
    <property type="evidence" value="ECO:0007669"/>
    <property type="project" value="UniProtKB-SubCell"/>
</dbReference>
<feature type="transmembrane region" description="Helical" evidence="9">
    <location>
        <begin position="447"/>
        <end position="467"/>
    </location>
</feature>
<evidence type="ECO:0000259" key="10">
    <source>
        <dbReference type="PROSITE" id="PS50850"/>
    </source>
</evidence>
<dbReference type="Proteomes" id="UP000663193">
    <property type="component" value="Chromosome 1"/>
</dbReference>
<organism evidence="11 12">
    <name type="scientific">Phaeosphaeria nodorum (strain SN15 / ATCC MYA-4574 / FGSC 10173)</name>
    <name type="common">Glume blotch fungus</name>
    <name type="synonym">Parastagonospora nodorum</name>
    <dbReference type="NCBI Taxonomy" id="321614"/>
    <lineage>
        <taxon>Eukaryota</taxon>
        <taxon>Fungi</taxon>
        <taxon>Dikarya</taxon>
        <taxon>Ascomycota</taxon>
        <taxon>Pezizomycotina</taxon>
        <taxon>Dothideomycetes</taxon>
        <taxon>Pleosporomycetidae</taxon>
        <taxon>Pleosporales</taxon>
        <taxon>Pleosporineae</taxon>
        <taxon>Phaeosphaeriaceae</taxon>
        <taxon>Parastagonospora</taxon>
    </lineage>
</organism>
<feature type="domain" description="Major facilitator superfamily (MFS) profile" evidence="10">
    <location>
        <begin position="53"/>
        <end position="498"/>
    </location>
</feature>
<dbReference type="Pfam" id="PF00083">
    <property type="entry name" value="Sugar_tr"/>
    <property type="match status" value="1"/>
</dbReference>
<reference evidence="12" key="1">
    <citation type="journal article" date="2021" name="BMC Genomics">
        <title>Chromosome-level genome assembly and manually-curated proteome of model necrotroph Parastagonospora nodorum Sn15 reveals a genome-wide trove of candidate effector homologs, and redundancy of virulence-related functions within an accessory chromosome.</title>
        <authorList>
            <person name="Bertazzoni S."/>
            <person name="Jones D.A.B."/>
            <person name="Phan H.T."/>
            <person name="Tan K.-C."/>
            <person name="Hane J.K."/>
        </authorList>
    </citation>
    <scope>NUCLEOTIDE SEQUENCE [LARGE SCALE GENOMIC DNA]</scope>
    <source>
        <strain evidence="12">SN15 / ATCC MYA-4574 / FGSC 10173)</strain>
    </source>
</reference>
<dbReference type="SUPFAM" id="SSF103473">
    <property type="entry name" value="MFS general substrate transporter"/>
    <property type="match status" value="1"/>
</dbReference>
<dbReference type="InterPro" id="IPR020846">
    <property type="entry name" value="MFS_dom"/>
</dbReference>
<dbReference type="InterPro" id="IPR050360">
    <property type="entry name" value="MFS_Sugar_Transporters"/>
</dbReference>
<feature type="region of interest" description="Disordered" evidence="8">
    <location>
        <begin position="1"/>
        <end position="23"/>
    </location>
</feature>
<feature type="transmembrane region" description="Helical" evidence="9">
    <location>
        <begin position="377"/>
        <end position="396"/>
    </location>
</feature>
<evidence type="ECO:0000313" key="12">
    <source>
        <dbReference type="Proteomes" id="UP000663193"/>
    </source>
</evidence>
<evidence type="ECO:0000256" key="1">
    <source>
        <dbReference type="ARBA" id="ARBA00004141"/>
    </source>
</evidence>
<evidence type="ECO:0000256" key="3">
    <source>
        <dbReference type="ARBA" id="ARBA00022448"/>
    </source>
</evidence>
<comment type="similarity">
    <text evidence="2 7">Belongs to the major facilitator superfamily. Sugar transporter (TC 2.A.1.1) family.</text>
</comment>
<feature type="transmembrane region" description="Helical" evidence="9">
    <location>
        <begin position="346"/>
        <end position="365"/>
    </location>
</feature>
<gene>
    <name evidence="11" type="ORF">JI435_006110</name>
</gene>
<dbReference type="OMA" id="MSWFGQF"/>
<feature type="transmembrane region" description="Helical" evidence="9">
    <location>
        <begin position="95"/>
        <end position="115"/>
    </location>
</feature>
<evidence type="ECO:0000313" key="11">
    <source>
        <dbReference type="EMBL" id="QRC91114.1"/>
    </source>
</evidence>
<feature type="transmembrane region" description="Helical" evidence="9">
    <location>
        <begin position="182"/>
        <end position="202"/>
    </location>
</feature>
<keyword evidence="6 9" id="KW-0472">Membrane</keyword>
<evidence type="ECO:0000256" key="9">
    <source>
        <dbReference type="SAM" id="Phobius"/>
    </source>
</evidence>
<dbReference type="OrthoDB" id="6133115at2759"/>
<protein>
    <recommendedName>
        <fullName evidence="10">Major facilitator superfamily (MFS) profile domain-containing protein</fullName>
    </recommendedName>
</protein>
<accession>A0A7U2EU40</accession>
<feature type="compositionally biased region" description="Basic and acidic residues" evidence="8">
    <location>
        <begin position="8"/>
        <end position="22"/>
    </location>
</feature>
<feature type="transmembrane region" description="Helical" evidence="9">
    <location>
        <begin position="315"/>
        <end position="340"/>
    </location>
</feature>
<dbReference type="InterPro" id="IPR005828">
    <property type="entry name" value="MFS_sugar_transport-like"/>
</dbReference>
<dbReference type="AlphaFoldDB" id="A0A7U2EU40"/>
<dbReference type="Gene3D" id="1.20.1250.20">
    <property type="entry name" value="MFS general substrate transporter like domains"/>
    <property type="match status" value="1"/>
</dbReference>
<dbReference type="NCBIfam" id="TIGR00879">
    <property type="entry name" value="SP"/>
    <property type="match status" value="1"/>
</dbReference>
<dbReference type="EMBL" id="CP069023">
    <property type="protein sequence ID" value="QRC91114.1"/>
    <property type="molecule type" value="Genomic_DNA"/>
</dbReference>
<proteinExistence type="inferred from homology"/>
<feature type="transmembrane region" description="Helical" evidence="9">
    <location>
        <begin position="408"/>
        <end position="426"/>
    </location>
</feature>
<evidence type="ECO:0000256" key="7">
    <source>
        <dbReference type="RuleBase" id="RU003346"/>
    </source>
</evidence>
<comment type="subcellular location">
    <subcellularLocation>
        <location evidence="1">Membrane</location>
        <topology evidence="1">Multi-pass membrane protein</topology>
    </subcellularLocation>
</comment>
<evidence type="ECO:0000256" key="2">
    <source>
        <dbReference type="ARBA" id="ARBA00010992"/>
    </source>
</evidence>
<evidence type="ECO:0000256" key="6">
    <source>
        <dbReference type="ARBA" id="ARBA00023136"/>
    </source>
</evidence>
<evidence type="ECO:0000256" key="5">
    <source>
        <dbReference type="ARBA" id="ARBA00022989"/>
    </source>
</evidence>
<feature type="transmembrane region" description="Helical" evidence="9">
    <location>
        <begin position="150"/>
        <end position="170"/>
    </location>
</feature>
<dbReference type="InterPro" id="IPR036259">
    <property type="entry name" value="MFS_trans_sf"/>
</dbReference>
<dbReference type="VEuPathDB" id="FungiDB:JI435_006110"/>
<keyword evidence="5 9" id="KW-1133">Transmembrane helix</keyword>
<sequence>MNSSDKPYIMHDEKESPEKHGESTTAIESDLTTILKNQPINTWGRGSLHLYAVCLLVYLCSTMNGYDGSLMGSINAVPSYTSYYNLPKEGNSGTGIVFAIFQIGQMTGAFFCWVSDWHGRRWPIFVGCVGTCIGAIVTSVAPTIPAFIGGRFLLSFFSTIATTAAPLYLIEIAPPQYRGTVAGMYNTLYYLGSIIATSVVYASQKRWGNDGNILAWRLSLWLQMICPAIVAVFIWLCPESPRYLMAKDQPEKARKVLGTIHANGDETHPLVELEMAEMRRAILETGLMSWKTYFDVRDLFKTGARRYRMMLNMTFAWFGQFSGNNVVSYYLPTLVAYVGVTDPSTQLLLNIIYAIGGWIPAIIGARLHDVVGRRKMLMGVTVGMAVCLAIAAGTAADFVNTGSKTASVASISFIYIFGSVFALAFTSMQPIYPGEVLSNDMRAKGMGIFQLTSGCAGFVNTFAAPIALKNIGYWFYVFFVFWDLFEFVFIYFFYVETKSITLEELDAIFEAPNPRKASTRAVRLMHVEDAPSS</sequence>
<evidence type="ECO:0000256" key="8">
    <source>
        <dbReference type="SAM" id="MobiDB-lite"/>
    </source>
</evidence>
<dbReference type="InterPro" id="IPR003663">
    <property type="entry name" value="Sugar/inositol_transpt"/>
</dbReference>
<name>A0A7U2EU40_PHANO</name>
<dbReference type="FunFam" id="1.20.1250.20:FF:000134">
    <property type="entry name" value="MFS sugar transporter protein"/>
    <property type="match status" value="1"/>
</dbReference>
<feature type="transmembrane region" description="Helical" evidence="9">
    <location>
        <begin position="214"/>
        <end position="237"/>
    </location>
</feature>
<feature type="transmembrane region" description="Helical" evidence="9">
    <location>
        <begin position="122"/>
        <end position="144"/>
    </location>
</feature>
<dbReference type="PROSITE" id="PS50850">
    <property type="entry name" value="MFS"/>
    <property type="match status" value="1"/>
</dbReference>
<feature type="transmembrane region" description="Helical" evidence="9">
    <location>
        <begin position="473"/>
        <end position="494"/>
    </location>
</feature>
<feature type="transmembrane region" description="Helical" evidence="9">
    <location>
        <begin position="48"/>
        <end position="66"/>
    </location>
</feature>
<dbReference type="GO" id="GO:0022857">
    <property type="term" value="F:transmembrane transporter activity"/>
    <property type="evidence" value="ECO:0007669"/>
    <property type="project" value="InterPro"/>
</dbReference>
<dbReference type="PANTHER" id="PTHR48022:SF70">
    <property type="entry name" value="MONOSACCHARIDE TRANSPORTER, PUTATIVE (AFU_ORTHOLOGUE AFUA_5G14540)-RELATED"/>
    <property type="match status" value="1"/>
</dbReference>
<keyword evidence="12" id="KW-1185">Reference proteome</keyword>
<keyword evidence="4 9" id="KW-0812">Transmembrane</keyword>
<evidence type="ECO:0000256" key="4">
    <source>
        <dbReference type="ARBA" id="ARBA00022692"/>
    </source>
</evidence>
<keyword evidence="3 7" id="KW-0813">Transport</keyword>
<dbReference type="PANTHER" id="PTHR48022">
    <property type="entry name" value="PLASTIDIC GLUCOSE TRANSPORTER 4"/>
    <property type="match status" value="1"/>
</dbReference>